<sequence length="444" mass="47531">MAPVLPARAGRTLANGGSGPATGRRRQQARQPPRDTATHGLPEYLYERYTRLGYPPGVTLLIDAQTGHELSFADIKLHAETLATSLAAGLGVGPGASVAVLSRANIDILIVAIAAWTVCASVVVLPPDVLIGELHGILTAEHLPRAFFVSRDLLPVAQQTVAAIVPRESGREQPQFVVFGAGAGGPPPRDAGAGGPPPRDAGGAIHSIRDLYHMHRRSQPFARAPLTQSEAETHMAIVYYYYQRVGDGLTIASSPMSHRNVIDNYNSSLRRSPSLPSRQSPPARRDAAPPNRPATPHTPPRRPGADPSDPDEAAGDCVQALAFAVQRPHAAFRLHRTIMNIFCLGARYLFTHEFDPPRFAVAAARHAIACAELTSAEIQMLIAYLRGVGAASAAALLAPLRFVYTETSEAEEQLAAPLAELLPRVSIVRTRFGSYVEPLARSHP</sequence>
<evidence type="ECO:0000313" key="2">
    <source>
        <dbReference type="Proteomes" id="UP001140234"/>
    </source>
</evidence>
<gene>
    <name evidence="1" type="ORF">IWQ57_000078</name>
</gene>
<keyword evidence="2" id="KW-1185">Reference proteome</keyword>
<name>A0ACC1K8L4_9FUNG</name>
<dbReference type="Proteomes" id="UP001140234">
    <property type="component" value="Unassembled WGS sequence"/>
</dbReference>
<evidence type="ECO:0000313" key="1">
    <source>
        <dbReference type="EMBL" id="KAJ2775921.1"/>
    </source>
</evidence>
<proteinExistence type="predicted"/>
<organism evidence="1 2">
    <name type="scientific">Coemansia nantahalensis</name>
    <dbReference type="NCBI Taxonomy" id="2789366"/>
    <lineage>
        <taxon>Eukaryota</taxon>
        <taxon>Fungi</taxon>
        <taxon>Fungi incertae sedis</taxon>
        <taxon>Zoopagomycota</taxon>
        <taxon>Kickxellomycotina</taxon>
        <taxon>Kickxellomycetes</taxon>
        <taxon>Kickxellales</taxon>
        <taxon>Kickxellaceae</taxon>
        <taxon>Coemansia</taxon>
    </lineage>
</organism>
<dbReference type="EMBL" id="JANBUJ010000001">
    <property type="protein sequence ID" value="KAJ2775921.1"/>
    <property type="molecule type" value="Genomic_DNA"/>
</dbReference>
<comment type="caution">
    <text evidence="1">The sequence shown here is derived from an EMBL/GenBank/DDBJ whole genome shotgun (WGS) entry which is preliminary data.</text>
</comment>
<protein>
    <submittedName>
        <fullName evidence="1">Uncharacterized protein</fullName>
    </submittedName>
</protein>
<accession>A0ACC1K8L4</accession>
<reference evidence="1" key="1">
    <citation type="submission" date="2022-07" db="EMBL/GenBank/DDBJ databases">
        <title>Phylogenomic reconstructions and comparative analyses of Kickxellomycotina fungi.</title>
        <authorList>
            <person name="Reynolds N.K."/>
            <person name="Stajich J.E."/>
            <person name="Barry K."/>
            <person name="Grigoriev I.V."/>
            <person name="Crous P."/>
            <person name="Smith M.E."/>
        </authorList>
    </citation>
    <scope>NUCLEOTIDE SEQUENCE</scope>
    <source>
        <strain evidence="1">CBS 109366</strain>
    </source>
</reference>